<dbReference type="EMBL" id="CM001219">
    <property type="protein sequence ID" value="KEH32980.1"/>
    <property type="molecule type" value="Genomic_DNA"/>
</dbReference>
<name>A0A072V496_MEDTR</name>
<dbReference type="AlphaFoldDB" id="A0A072V496"/>
<proteinExistence type="predicted"/>
<feature type="compositionally biased region" description="Basic and acidic residues" evidence="1">
    <location>
        <begin position="8"/>
        <end position="27"/>
    </location>
</feature>
<protein>
    <submittedName>
        <fullName evidence="2 3">Uncharacterized protein</fullName>
    </submittedName>
</protein>
<evidence type="ECO:0000313" key="4">
    <source>
        <dbReference type="Proteomes" id="UP000002051"/>
    </source>
</evidence>
<gene>
    <name evidence="2" type="ordered locus">MTR_3g012360</name>
</gene>
<evidence type="ECO:0000313" key="2">
    <source>
        <dbReference type="EMBL" id="KEH32980.1"/>
    </source>
</evidence>
<evidence type="ECO:0000256" key="1">
    <source>
        <dbReference type="SAM" id="MobiDB-lite"/>
    </source>
</evidence>
<dbReference type="Proteomes" id="UP000002051">
    <property type="component" value="Chromosome 3"/>
</dbReference>
<evidence type="ECO:0000313" key="3">
    <source>
        <dbReference type="EnsemblPlants" id="KEH32980"/>
    </source>
</evidence>
<feature type="compositionally biased region" description="Basic and acidic residues" evidence="1">
    <location>
        <begin position="39"/>
        <end position="71"/>
    </location>
</feature>
<reference evidence="3" key="3">
    <citation type="submission" date="2015-04" db="UniProtKB">
        <authorList>
            <consortium name="EnsemblPlants"/>
        </authorList>
    </citation>
    <scope>IDENTIFICATION</scope>
    <source>
        <strain evidence="3">cv. Jemalong A17</strain>
    </source>
</reference>
<accession>A0A072V496</accession>
<organism evidence="2 4">
    <name type="scientific">Medicago truncatula</name>
    <name type="common">Barrel medic</name>
    <name type="synonym">Medicago tribuloides</name>
    <dbReference type="NCBI Taxonomy" id="3880"/>
    <lineage>
        <taxon>Eukaryota</taxon>
        <taxon>Viridiplantae</taxon>
        <taxon>Streptophyta</taxon>
        <taxon>Embryophyta</taxon>
        <taxon>Tracheophyta</taxon>
        <taxon>Spermatophyta</taxon>
        <taxon>Magnoliopsida</taxon>
        <taxon>eudicotyledons</taxon>
        <taxon>Gunneridae</taxon>
        <taxon>Pentapetalae</taxon>
        <taxon>rosids</taxon>
        <taxon>fabids</taxon>
        <taxon>Fabales</taxon>
        <taxon>Fabaceae</taxon>
        <taxon>Papilionoideae</taxon>
        <taxon>50 kb inversion clade</taxon>
        <taxon>NPAAA clade</taxon>
        <taxon>Hologalegina</taxon>
        <taxon>IRL clade</taxon>
        <taxon>Trifolieae</taxon>
        <taxon>Medicago</taxon>
    </lineage>
</organism>
<reference evidence="2 4" key="1">
    <citation type="journal article" date="2011" name="Nature">
        <title>The Medicago genome provides insight into the evolution of rhizobial symbioses.</title>
        <authorList>
            <person name="Young N.D."/>
            <person name="Debelle F."/>
            <person name="Oldroyd G.E."/>
            <person name="Geurts R."/>
            <person name="Cannon S.B."/>
            <person name="Udvardi M.K."/>
            <person name="Benedito V.A."/>
            <person name="Mayer K.F."/>
            <person name="Gouzy J."/>
            <person name="Schoof H."/>
            <person name="Van de Peer Y."/>
            <person name="Proost S."/>
            <person name="Cook D.R."/>
            <person name="Meyers B.C."/>
            <person name="Spannagl M."/>
            <person name="Cheung F."/>
            <person name="De Mita S."/>
            <person name="Krishnakumar V."/>
            <person name="Gundlach H."/>
            <person name="Zhou S."/>
            <person name="Mudge J."/>
            <person name="Bharti A.K."/>
            <person name="Murray J.D."/>
            <person name="Naoumkina M.A."/>
            <person name="Rosen B."/>
            <person name="Silverstein K.A."/>
            <person name="Tang H."/>
            <person name="Rombauts S."/>
            <person name="Zhao P.X."/>
            <person name="Zhou P."/>
            <person name="Barbe V."/>
            <person name="Bardou P."/>
            <person name="Bechner M."/>
            <person name="Bellec A."/>
            <person name="Berger A."/>
            <person name="Berges H."/>
            <person name="Bidwell S."/>
            <person name="Bisseling T."/>
            <person name="Choisne N."/>
            <person name="Couloux A."/>
            <person name="Denny R."/>
            <person name="Deshpande S."/>
            <person name="Dai X."/>
            <person name="Doyle J.J."/>
            <person name="Dudez A.M."/>
            <person name="Farmer A.D."/>
            <person name="Fouteau S."/>
            <person name="Franken C."/>
            <person name="Gibelin C."/>
            <person name="Gish J."/>
            <person name="Goldstein S."/>
            <person name="Gonzalez A.J."/>
            <person name="Green P.J."/>
            <person name="Hallab A."/>
            <person name="Hartog M."/>
            <person name="Hua A."/>
            <person name="Humphray S.J."/>
            <person name="Jeong D.H."/>
            <person name="Jing Y."/>
            <person name="Jocker A."/>
            <person name="Kenton S.M."/>
            <person name="Kim D.J."/>
            <person name="Klee K."/>
            <person name="Lai H."/>
            <person name="Lang C."/>
            <person name="Lin S."/>
            <person name="Macmil S.L."/>
            <person name="Magdelenat G."/>
            <person name="Matthews L."/>
            <person name="McCorrison J."/>
            <person name="Monaghan E.L."/>
            <person name="Mun J.H."/>
            <person name="Najar F.Z."/>
            <person name="Nicholson C."/>
            <person name="Noirot C."/>
            <person name="O'Bleness M."/>
            <person name="Paule C.R."/>
            <person name="Poulain J."/>
            <person name="Prion F."/>
            <person name="Qin B."/>
            <person name="Qu C."/>
            <person name="Retzel E.F."/>
            <person name="Riddle C."/>
            <person name="Sallet E."/>
            <person name="Samain S."/>
            <person name="Samson N."/>
            <person name="Sanders I."/>
            <person name="Saurat O."/>
            <person name="Scarpelli C."/>
            <person name="Schiex T."/>
            <person name="Segurens B."/>
            <person name="Severin A.J."/>
            <person name="Sherrier D.J."/>
            <person name="Shi R."/>
            <person name="Sims S."/>
            <person name="Singer S.R."/>
            <person name="Sinharoy S."/>
            <person name="Sterck L."/>
            <person name="Viollet A."/>
            <person name="Wang B.B."/>
            <person name="Wang K."/>
            <person name="Wang M."/>
            <person name="Wang X."/>
            <person name="Warfsmann J."/>
            <person name="Weissenbach J."/>
            <person name="White D.D."/>
            <person name="White J.D."/>
            <person name="Wiley G.B."/>
            <person name="Wincker P."/>
            <person name="Xing Y."/>
            <person name="Yang L."/>
            <person name="Yao Z."/>
            <person name="Ying F."/>
            <person name="Zhai J."/>
            <person name="Zhou L."/>
            <person name="Zuber A."/>
            <person name="Denarie J."/>
            <person name="Dixon R.A."/>
            <person name="May G.D."/>
            <person name="Schwartz D.C."/>
            <person name="Rogers J."/>
            <person name="Quetier F."/>
            <person name="Town C.D."/>
            <person name="Roe B.A."/>
        </authorList>
    </citation>
    <scope>NUCLEOTIDE SEQUENCE [LARGE SCALE GENOMIC DNA]</scope>
    <source>
        <strain evidence="2">A17</strain>
        <strain evidence="3 4">cv. Jemalong A17</strain>
    </source>
</reference>
<dbReference type="HOGENOM" id="CLU_1689340_0_0_1"/>
<reference evidence="2 4" key="2">
    <citation type="journal article" date="2014" name="BMC Genomics">
        <title>An improved genome release (version Mt4.0) for the model legume Medicago truncatula.</title>
        <authorList>
            <person name="Tang H."/>
            <person name="Krishnakumar V."/>
            <person name="Bidwell S."/>
            <person name="Rosen B."/>
            <person name="Chan A."/>
            <person name="Zhou S."/>
            <person name="Gentzbittel L."/>
            <person name="Childs K.L."/>
            <person name="Yandell M."/>
            <person name="Gundlach H."/>
            <person name="Mayer K.F."/>
            <person name="Schwartz D.C."/>
            <person name="Town C.D."/>
        </authorList>
    </citation>
    <scope>GENOME REANNOTATION</scope>
    <source>
        <strain evidence="2">A17</strain>
        <strain evidence="3 4">cv. Jemalong A17</strain>
    </source>
</reference>
<sequence>MGHRGKMAKNESESSQHYRWREDEPKNTRKITKKQGLPELRRSSAGDRRSSKHTGESLESSRRTIDDENHLRSTRSKTKQNYPEVRSTTRIRVKARRRCSKYFETLENRRANGWTSINRDTSELQLELVKVTNSYVEKMGKESGYLAFQKEIHLKR</sequence>
<feature type="region of interest" description="Disordered" evidence="1">
    <location>
        <begin position="1"/>
        <end position="89"/>
    </location>
</feature>
<dbReference type="EnsemblPlants" id="KEH32980">
    <property type="protein sequence ID" value="KEH32980"/>
    <property type="gene ID" value="MTR_3g012360"/>
</dbReference>
<keyword evidence="4" id="KW-1185">Reference proteome</keyword>